<feature type="chain" id="PRO_5012146322" description="Expansin-like EG45 domain-containing protein" evidence="2">
    <location>
        <begin position="19"/>
        <end position="215"/>
    </location>
</feature>
<reference evidence="3 4" key="1">
    <citation type="submission" date="2016-06" db="EMBL/GenBank/DDBJ databases">
        <authorList>
            <person name="Kjaerup R.B."/>
            <person name="Dalgaard T.S."/>
            <person name="Juul-Madsen H.R."/>
        </authorList>
    </citation>
    <scope>NUCLEOTIDE SEQUENCE [LARGE SCALE GENOMIC DNA]</scope>
</reference>
<name>A0A1X7RLG1_ZYMT9</name>
<evidence type="ECO:0008006" key="5">
    <source>
        <dbReference type="Google" id="ProtNLM"/>
    </source>
</evidence>
<accession>A0A1X7RLG1</accession>
<dbReference type="CDD" id="cd22272">
    <property type="entry name" value="DPBB_EXLX1-like"/>
    <property type="match status" value="1"/>
</dbReference>
<evidence type="ECO:0000313" key="4">
    <source>
        <dbReference type="Proteomes" id="UP000215127"/>
    </source>
</evidence>
<proteinExistence type="predicted"/>
<keyword evidence="4" id="KW-1185">Reference proteome</keyword>
<dbReference type="PANTHER" id="PTHR31836">
    <property type="match status" value="1"/>
</dbReference>
<dbReference type="STRING" id="1276538.A0A1X7RLG1"/>
<evidence type="ECO:0000313" key="3">
    <source>
        <dbReference type="EMBL" id="SMQ48252.1"/>
    </source>
</evidence>
<gene>
    <name evidence="3" type="ORF">ZT3D7_G3401</name>
</gene>
<dbReference type="Gene3D" id="2.40.40.10">
    <property type="entry name" value="RlpA-like domain"/>
    <property type="match status" value="1"/>
</dbReference>
<sequence>MHFSTFIFTSMAAGYANAFTGRGTFYGGNVQGGMCSFASYTLPTGIDGTAISKLDWAGSGVCGACIKVTGLRGSTISMIVDQCPECPPHSLDLFQNSFGKIDDPQKGIIQLSWEFVDCPLNGLIYFRMKEGVSANWFSVQAVNASKRVKDIQVSTDHGATWQSGLTRMDYNFFQKSAGFGVDVVDLKVISIDGKERIAKNCQVIGGNTCNADGNF</sequence>
<dbReference type="InterPro" id="IPR049818">
    <property type="entry name" value="Expansin_EXLX1-like"/>
</dbReference>
<organism evidence="3 4">
    <name type="scientific">Zymoseptoria tritici (strain ST99CH_3D7)</name>
    <dbReference type="NCBI Taxonomy" id="1276538"/>
    <lineage>
        <taxon>Eukaryota</taxon>
        <taxon>Fungi</taxon>
        <taxon>Dikarya</taxon>
        <taxon>Ascomycota</taxon>
        <taxon>Pezizomycotina</taxon>
        <taxon>Dothideomycetes</taxon>
        <taxon>Dothideomycetidae</taxon>
        <taxon>Mycosphaerellales</taxon>
        <taxon>Mycosphaerellaceae</taxon>
        <taxon>Zymoseptoria</taxon>
    </lineage>
</organism>
<dbReference type="Gene3D" id="2.60.40.760">
    <property type="entry name" value="Expansin, cellulose-binding-like domain"/>
    <property type="match status" value="1"/>
</dbReference>
<dbReference type="SUPFAM" id="SSF49590">
    <property type="entry name" value="PHL pollen allergen"/>
    <property type="match status" value="1"/>
</dbReference>
<evidence type="ECO:0000256" key="2">
    <source>
        <dbReference type="SAM" id="SignalP"/>
    </source>
</evidence>
<feature type="signal peptide" evidence="2">
    <location>
        <begin position="1"/>
        <end position="18"/>
    </location>
</feature>
<evidence type="ECO:0000256" key="1">
    <source>
        <dbReference type="ARBA" id="ARBA00022729"/>
    </source>
</evidence>
<protein>
    <recommendedName>
        <fullName evidence="5">Expansin-like EG45 domain-containing protein</fullName>
    </recommendedName>
</protein>
<dbReference type="SUPFAM" id="SSF50685">
    <property type="entry name" value="Barwin-like endoglucanases"/>
    <property type="match status" value="1"/>
</dbReference>
<dbReference type="AlphaFoldDB" id="A0A1X7RLG1"/>
<dbReference type="Proteomes" id="UP000215127">
    <property type="component" value="Chromosome 2"/>
</dbReference>
<dbReference type="EMBL" id="LT853693">
    <property type="protein sequence ID" value="SMQ48252.1"/>
    <property type="molecule type" value="Genomic_DNA"/>
</dbReference>
<dbReference type="InterPro" id="IPR051477">
    <property type="entry name" value="Expansin_CellWall"/>
</dbReference>
<dbReference type="NCBIfam" id="NF041144">
    <property type="entry name" value="expansin_EXLX1"/>
    <property type="match status" value="1"/>
</dbReference>
<dbReference type="PANTHER" id="PTHR31836:SF21">
    <property type="entry name" value="EXPANSIN-LIKE PROTEIN 7"/>
    <property type="match status" value="1"/>
</dbReference>
<dbReference type="InterPro" id="IPR036908">
    <property type="entry name" value="RlpA-like_sf"/>
</dbReference>
<dbReference type="InterPro" id="IPR036749">
    <property type="entry name" value="Expansin_CBD_sf"/>
</dbReference>
<keyword evidence="1 2" id="KW-0732">Signal</keyword>